<reference evidence="4" key="1">
    <citation type="submission" date="2018-05" db="EMBL/GenBank/DDBJ databases">
        <authorList>
            <person name="Lanie J.A."/>
            <person name="Ng W.-L."/>
            <person name="Kazmierczak K.M."/>
            <person name="Andrzejewski T.M."/>
            <person name="Davidsen T.M."/>
            <person name="Wayne K.J."/>
            <person name="Tettelin H."/>
            <person name="Glass J.I."/>
            <person name="Rusch D."/>
            <person name="Podicherti R."/>
            <person name="Tsui H.-C.T."/>
            <person name="Winkler M.E."/>
        </authorList>
    </citation>
    <scope>NUCLEOTIDE SEQUENCE</scope>
</reference>
<dbReference type="EMBL" id="UINC01048910">
    <property type="protein sequence ID" value="SVB60027.1"/>
    <property type="molecule type" value="Genomic_DNA"/>
</dbReference>
<evidence type="ECO:0000256" key="2">
    <source>
        <dbReference type="ARBA" id="ARBA00023136"/>
    </source>
</evidence>
<evidence type="ECO:0000259" key="3">
    <source>
        <dbReference type="PROSITE" id="PS51779"/>
    </source>
</evidence>
<accession>A0A382FD31</accession>
<dbReference type="Pfam" id="PF07244">
    <property type="entry name" value="POTRA"/>
    <property type="match status" value="3"/>
</dbReference>
<name>A0A382FD31_9ZZZZ</name>
<feature type="domain" description="POTRA" evidence="3">
    <location>
        <begin position="205"/>
        <end position="283"/>
    </location>
</feature>
<evidence type="ECO:0000256" key="1">
    <source>
        <dbReference type="ARBA" id="ARBA00004370"/>
    </source>
</evidence>
<proteinExistence type="predicted"/>
<dbReference type="InterPro" id="IPR034746">
    <property type="entry name" value="POTRA"/>
</dbReference>
<sequence>KRLWNLKRFGNIQILVGDETADGIYLHIIVDENPTLGEVEYEGNKKKSKRSLNEELELNTGQILSEYAVFEAMEKIKSLYAEKHYHSITIDTVYTPGEIEYSQNLKFIITEGKKTKIQKIIFKGNEVFSDGKLARQFSENKARKWYMPWRGSWKEDLFQDDKDLLTAFYKNKGFRDFYIIDENIQLTKNGKGYDITLHVYEGPQYKIRNITWDGNYIHKDQELLARLDFKKGDVYKENDFQMAISERVSPLYTDEGYFYFQINPVYTPIGKDSLDIHFNLVENNIVHIRKINIKGNEKTMRMLSAGNYGCIPEIYLAERNSWIVTGIFSC</sequence>
<dbReference type="Gene3D" id="3.10.20.310">
    <property type="entry name" value="membrane protein fhac"/>
    <property type="match status" value="3"/>
</dbReference>
<organism evidence="4">
    <name type="scientific">marine metagenome</name>
    <dbReference type="NCBI Taxonomy" id="408172"/>
    <lineage>
        <taxon>unclassified sequences</taxon>
        <taxon>metagenomes</taxon>
        <taxon>ecological metagenomes</taxon>
    </lineage>
</organism>
<feature type="non-terminal residue" evidence="4">
    <location>
        <position position="1"/>
    </location>
</feature>
<evidence type="ECO:0000313" key="4">
    <source>
        <dbReference type="EMBL" id="SVB60027.1"/>
    </source>
</evidence>
<dbReference type="GO" id="GO:0019867">
    <property type="term" value="C:outer membrane"/>
    <property type="evidence" value="ECO:0007669"/>
    <property type="project" value="InterPro"/>
</dbReference>
<keyword evidence="2" id="KW-0472">Membrane</keyword>
<dbReference type="InterPro" id="IPR010827">
    <property type="entry name" value="BamA/TamA_POTRA"/>
</dbReference>
<protein>
    <recommendedName>
        <fullName evidence="3">POTRA domain-containing protein</fullName>
    </recommendedName>
</protein>
<comment type="subcellular location">
    <subcellularLocation>
        <location evidence="1">Membrane</location>
    </subcellularLocation>
</comment>
<dbReference type="PROSITE" id="PS51779">
    <property type="entry name" value="POTRA"/>
    <property type="match status" value="1"/>
</dbReference>
<gene>
    <name evidence="4" type="ORF">METZ01_LOCUS212881</name>
</gene>
<dbReference type="AlphaFoldDB" id="A0A382FD31"/>